<feature type="region of interest" description="Disordered" evidence="1">
    <location>
        <begin position="48"/>
        <end position="79"/>
    </location>
</feature>
<protein>
    <submittedName>
        <fullName evidence="2">Uncharacterized protein</fullName>
    </submittedName>
</protein>
<dbReference type="AlphaFoldDB" id="A0A699RG92"/>
<sequence>MDRRFSAPCDVDTATDRLQQARHLGSFSLGAETSAVLWDVYKEHCHPEASGRSLTGSGKLPEEAQPDEARHVSNRSKAP</sequence>
<accession>A0A699RG92</accession>
<evidence type="ECO:0000313" key="2">
    <source>
        <dbReference type="EMBL" id="GFC81854.1"/>
    </source>
</evidence>
<comment type="caution">
    <text evidence="2">The sequence shown here is derived from an EMBL/GenBank/DDBJ whole genome shotgun (WGS) entry which is preliminary data.</text>
</comment>
<gene>
    <name evidence="2" type="ORF">Tci_853824</name>
</gene>
<proteinExistence type="predicted"/>
<dbReference type="EMBL" id="BKCJ011081558">
    <property type="protein sequence ID" value="GFC81854.1"/>
    <property type="molecule type" value="Genomic_DNA"/>
</dbReference>
<reference evidence="2" key="1">
    <citation type="journal article" date="2019" name="Sci. Rep.">
        <title>Draft genome of Tanacetum cinerariifolium, the natural source of mosquito coil.</title>
        <authorList>
            <person name="Yamashiro T."/>
            <person name="Shiraishi A."/>
            <person name="Satake H."/>
            <person name="Nakayama K."/>
        </authorList>
    </citation>
    <scope>NUCLEOTIDE SEQUENCE</scope>
</reference>
<evidence type="ECO:0000256" key="1">
    <source>
        <dbReference type="SAM" id="MobiDB-lite"/>
    </source>
</evidence>
<name>A0A699RG92_TANCI</name>
<organism evidence="2">
    <name type="scientific">Tanacetum cinerariifolium</name>
    <name type="common">Dalmatian daisy</name>
    <name type="synonym">Chrysanthemum cinerariifolium</name>
    <dbReference type="NCBI Taxonomy" id="118510"/>
    <lineage>
        <taxon>Eukaryota</taxon>
        <taxon>Viridiplantae</taxon>
        <taxon>Streptophyta</taxon>
        <taxon>Embryophyta</taxon>
        <taxon>Tracheophyta</taxon>
        <taxon>Spermatophyta</taxon>
        <taxon>Magnoliopsida</taxon>
        <taxon>eudicotyledons</taxon>
        <taxon>Gunneridae</taxon>
        <taxon>Pentapetalae</taxon>
        <taxon>asterids</taxon>
        <taxon>campanulids</taxon>
        <taxon>Asterales</taxon>
        <taxon>Asteraceae</taxon>
        <taxon>Asteroideae</taxon>
        <taxon>Anthemideae</taxon>
        <taxon>Anthemidinae</taxon>
        <taxon>Tanacetum</taxon>
    </lineage>
</organism>